<evidence type="ECO:0000256" key="4">
    <source>
        <dbReference type="ARBA" id="ARBA00022679"/>
    </source>
</evidence>
<comment type="caution">
    <text evidence="12">The sequence shown here is derived from an EMBL/GenBank/DDBJ whole genome shotgun (WGS) entry which is preliminary data.</text>
</comment>
<feature type="transmembrane region" description="Helical" evidence="9">
    <location>
        <begin position="149"/>
        <end position="169"/>
    </location>
</feature>
<keyword evidence="4" id="KW-0808">Transferase</keyword>
<organism evidence="12 13">
    <name type="scientific">Corynebacterium pseudodiphtheriticum</name>
    <dbReference type="NCBI Taxonomy" id="37637"/>
    <lineage>
        <taxon>Bacteria</taxon>
        <taxon>Bacillati</taxon>
        <taxon>Actinomycetota</taxon>
        <taxon>Actinomycetes</taxon>
        <taxon>Mycobacteriales</taxon>
        <taxon>Corynebacteriaceae</taxon>
        <taxon>Corynebacterium</taxon>
    </lineage>
</organism>
<dbReference type="Pfam" id="PF02518">
    <property type="entry name" value="HATPase_c"/>
    <property type="match status" value="1"/>
</dbReference>
<feature type="transmembrane region" description="Helical" evidence="9">
    <location>
        <begin position="108"/>
        <end position="129"/>
    </location>
</feature>
<dbReference type="InterPro" id="IPR003594">
    <property type="entry name" value="HATPase_dom"/>
</dbReference>
<dbReference type="GO" id="GO:0016020">
    <property type="term" value="C:membrane"/>
    <property type="evidence" value="ECO:0007669"/>
    <property type="project" value="InterPro"/>
</dbReference>
<evidence type="ECO:0000256" key="2">
    <source>
        <dbReference type="ARBA" id="ARBA00012438"/>
    </source>
</evidence>
<keyword evidence="5" id="KW-0547">Nucleotide-binding</keyword>
<keyword evidence="8" id="KW-0902">Two-component regulatory system</keyword>
<evidence type="ECO:0000313" key="13">
    <source>
        <dbReference type="Proteomes" id="UP001224412"/>
    </source>
</evidence>
<keyword evidence="6 12" id="KW-0418">Kinase</keyword>
<sequence>MSLMRDKSLWRQVLVQTPVLVLLSLADIDFDPGLTSQPPGALTAAITAVLWVGLLWQRRRPEPALMLLAATLTVLAVATNGFSLLGYAVVCWQAFFIAANLPVRRKLWVTLLLLGAVGTLVLSTVRSYFFLHQILGLDSTLGLQQFFVLYSALIFITLLSIALCWQLGLRSRRRRLRLEELHARAELAAVTERTRIAREMHDIVAHSLTAVIAQADGGRYAARHNPEAALQALTTISHTGRDALTQMRQLLSVLRDDDTRETSSSPGLERIKELLHEARRGGVHIDWHETGTRRQLDPARGLTVYRIVQEALTNIMKHAGPTDARLEVDWSAASSVRVSVDNAPGTGVYEAVDSTGRGLQGMRERARIHGGTARWGNSQYYEGGFNVTVEIPT</sequence>
<keyword evidence="9" id="KW-0472">Membrane</keyword>
<evidence type="ECO:0000259" key="11">
    <source>
        <dbReference type="Pfam" id="PF07730"/>
    </source>
</evidence>
<feature type="domain" description="Signal transduction histidine kinase subgroup 3 dimerisation and phosphoacceptor" evidence="11">
    <location>
        <begin position="192"/>
        <end position="257"/>
    </location>
</feature>
<dbReference type="CDD" id="cd16917">
    <property type="entry name" value="HATPase_UhpB-NarQ-NarX-like"/>
    <property type="match status" value="1"/>
</dbReference>
<dbReference type="Pfam" id="PF07730">
    <property type="entry name" value="HisKA_3"/>
    <property type="match status" value="1"/>
</dbReference>
<accession>A0AAP4BRZ9</accession>
<feature type="transmembrane region" description="Helical" evidence="9">
    <location>
        <begin position="36"/>
        <end position="56"/>
    </location>
</feature>
<feature type="transmembrane region" description="Helical" evidence="9">
    <location>
        <begin position="84"/>
        <end position="101"/>
    </location>
</feature>
<dbReference type="EC" id="2.7.13.3" evidence="2"/>
<dbReference type="GO" id="GO:0005524">
    <property type="term" value="F:ATP binding"/>
    <property type="evidence" value="ECO:0007669"/>
    <property type="project" value="UniProtKB-KW"/>
</dbReference>
<comment type="catalytic activity">
    <reaction evidence="1">
        <text>ATP + protein L-histidine = ADP + protein N-phospho-L-histidine.</text>
        <dbReference type="EC" id="2.7.13.3"/>
    </reaction>
</comment>
<dbReference type="RefSeq" id="WP_284589103.1">
    <property type="nucleotide sequence ID" value="NZ_JASNUC010000011.1"/>
</dbReference>
<evidence type="ECO:0000256" key="8">
    <source>
        <dbReference type="ARBA" id="ARBA00023012"/>
    </source>
</evidence>
<protein>
    <recommendedName>
        <fullName evidence="2">histidine kinase</fullName>
        <ecNumber evidence="2">2.7.13.3</ecNumber>
    </recommendedName>
</protein>
<keyword evidence="7" id="KW-0067">ATP-binding</keyword>
<dbReference type="EMBL" id="JASNVH010000017">
    <property type="protein sequence ID" value="MDK4307802.1"/>
    <property type="molecule type" value="Genomic_DNA"/>
</dbReference>
<evidence type="ECO:0000256" key="1">
    <source>
        <dbReference type="ARBA" id="ARBA00000085"/>
    </source>
</evidence>
<dbReference type="InterPro" id="IPR050482">
    <property type="entry name" value="Sensor_HK_TwoCompSys"/>
</dbReference>
<evidence type="ECO:0000256" key="7">
    <source>
        <dbReference type="ARBA" id="ARBA00022840"/>
    </source>
</evidence>
<evidence type="ECO:0000256" key="3">
    <source>
        <dbReference type="ARBA" id="ARBA00022553"/>
    </source>
</evidence>
<dbReference type="PANTHER" id="PTHR24421">
    <property type="entry name" value="NITRATE/NITRITE SENSOR PROTEIN NARX-RELATED"/>
    <property type="match status" value="1"/>
</dbReference>
<feature type="transmembrane region" description="Helical" evidence="9">
    <location>
        <begin position="63"/>
        <end position="78"/>
    </location>
</feature>
<dbReference type="AlphaFoldDB" id="A0AAP4BRZ9"/>
<evidence type="ECO:0000256" key="9">
    <source>
        <dbReference type="SAM" id="Phobius"/>
    </source>
</evidence>
<evidence type="ECO:0000313" key="12">
    <source>
        <dbReference type="EMBL" id="MDK4307802.1"/>
    </source>
</evidence>
<dbReference type="PANTHER" id="PTHR24421:SF10">
    <property type="entry name" value="NITRATE_NITRITE SENSOR PROTEIN NARQ"/>
    <property type="match status" value="1"/>
</dbReference>
<keyword evidence="3" id="KW-0597">Phosphoprotein</keyword>
<dbReference type="SUPFAM" id="SSF55874">
    <property type="entry name" value="ATPase domain of HSP90 chaperone/DNA topoisomerase II/histidine kinase"/>
    <property type="match status" value="1"/>
</dbReference>
<dbReference type="GO" id="GO:0000155">
    <property type="term" value="F:phosphorelay sensor kinase activity"/>
    <property type="evidence" value="ECO:0007669"/>
    <property type="project" value="InterPro"/>
</dbReference>
<dbReference type="Gene3D" id="3.30.565.10">
    <property type="entry name" value="Histidine kinase-like ATPase, C-terminal domain"/>
    <property type="match status" value="1"/>
</dbReference>
<gene>
    <name evidence="12" type="ORF">QPX42_09665</name>
</gene>
<evidence type="ECO:0000259" key="10">
    <source>
        <dbReference type="Pfam" id="PF02518"/>
    </source>
</evidence>
<evidence type="ECO:0000256" key="5">
    <source>
        <dbReference type="ARBA" id="ARBA00022741"/>
    </source>
</evidence>
<dbReference type="Gene3D" id="1.20.5.1930">
    <property type="match status" value="1"/>
</dbReference>
<name>A0AAP4BRZ9_9CORY</name>
<keyword evidence="9" id="KW-0812">Transmembrane</keyword>
<dbReference type="InterPro" id="IPR011712">
    <property type="entry name" value="Sig_transdc_His_kin_sub3_dim/P"/>
</dbReference>
<keyword evidence="9" id="KW-1133">Transmembrane helix</keyword>
<proteinExistence type="predicted"/>
<feature type="domain" description="Histidine kinase/HSP90-like ATPase" evidence="10">
    <location>
        <begin position="303"/>
        <end position="392"/>
    </location>
</feature>
<dbReference type="GO" id="GO:0046983">
    <property type="term" value="F:protein dimerization activity"/>
    <property type="evidence" value="ECO:0007669"/>
    <property type="project" value="InterPro"/>
</dbReference>
<reference evidence="12" key="1">
    <citation type="submission" date="2023-05" db="EMBL/GenBank/DDBJ databases">
        <title>Metabolic capabilities are highly conserved among human nasal-associated Corynebacterium species in pangenomic analyses.</title>
        <authorList>
            <person name="Tran T.H."/>
            <person name="Roberts A.Q."/>
            <person name="Escapa I.F."/>
            <person name="Gao W."/>
            <person name="Conlan S."/>
            <person name="Kong H."/>
            <person name="Segre J.A."/>
            <person name="Kelly M.S."/>
            <person name="Lemon K.P."/>
        </authorList>
    </citation>
    <scope>NUCLEOTIDE SEQUENCE</scope>
    <source>
        <strain evidence="12">KPL2773</strain>
    </source>
</reference>
<dbReference type="InterPro" id="IPR036890">
    <property type="entry name" value="HATPase_C_sf"/>
</dbReference>
<evidence type="ECO:0000256" key="6">
    <source>
        <dbReference type="ARBA" id="ARBA00022777"/>
    </source>
</evidence>
<dbReference type="Proteomes" id="UP001224412">
    <property type="component" value="Unassembled WGS sequence"/>
</dbReference>